<dbReference type="RefSeq" id="WP_060626045.1">
    <property type="nucleotide sequence ID" value="NZ_LCZJ02000037.1"/>
</dbReference>
<comment type="caution">
    <text evidence="1">The sequence shown here is derived from an EMBL/GenBank/DDBJ whole genome shotgun (WGS) entry which is preliminary data.</text>
</comment>
<reference evidence="1 2" key="1">
    <citation type="journal article" date="2015" name="Int. Biodeterior. Biodegradation">
        <title>Physiological and genetic screening methods for the isolation of methyl tert-butyl ether-degrading bacteria for bioremediation purposes.</title>
        <authorList>
            <person name="Guisado I.M."/>
            <person name="Purswani J."/>
            <person name="Gonzalez Lopez J."/>
            <person name="Pozo C."/>
        </authorList>
    </citation>
    <scope>NUCLEOTIDE SEQUENCE [LARGE SCALE GENOMIC DNA]</scope>
    <source>
        <strain evidence="1 2">SH7</strain>
    </source>
</reference>
<dbReference type="AlphaFoldDB" id="A0A0W1ARQ8"/>
<keyword evidence="2" id="KW-1185">Reference proteome</keyword>
<gene>
    <name evidence="1" type="ORF">UQ64_27755</name>
</gene>
<sequence length="258" mass="29310">MEKKDKELLKEEQNVKGNQMVLGDFHSILEEGKVWKTGGFTLPDGSFWAYREPEAVVIVRNDTLYVRAKLSRENHQVQILDNAKHMYYSAEPVVIPEAGEISFELQIRSRTQGTAPGDLYDGYVSLNLLDFTTGAALDFFAGNDKYASVYGILPFPGVQVPESKGTKYFCIFKEDTDFKPREFNTYRITYHRGNDEAVFYLNGKEVRRERNIPIKFNNFTVALGIMTEKDLSPEGSVSVHGQTVIAEWSPVKITTTEQ</sequence>
<dbReference type="OrthoDB" id="2959693at2"/>
<evidence type="ECO:0000313" key="2">
    <source>
        <dbReference type="Proteomes" id="UP000054709"/>
    </source>
</evidence>
<dbReference type="EMBL" id="LCZJ02000037">
    <property type="protein sequence ID" value="KTD83966.1"/>
    <property type="molecule type" value="Genomic_DNA"/>
</dbReference>
<organism evidence="1 2">
    <name type="scientific">Paenibacillus etheri</name>
    <dbReference type="NCBI Taxonomy" id="1306852"/>
    <lineage>
        <taxon>Bacteria</taxon>
        <taxon>Bacillati</taxon>
        <taxon>Bacillota</taxon>
        <taxon>Bacilli</taxon>
        <taxon>Bacillales</taxon>
        <taxon>Paenibacillaceae</taxon>
        <taxon>Paenibacillus</taxon>
    </lineage>
</organism>
<name>A0A0W1ARQ8_9BACL</name>
<protein>
    <submittedName>
        <fullName evidence="1">Uncharacterized protein</fullName>
    </submittedName>
</protein>
<evidence type="ECO:0000313" key="1">
    <source>
        <dbReference type="EMBL" id="KTD83966.1"/>
    </source>
</evidence>
<proteinExistence type="predicted"/>
<dbReference type="InterPro" id="IPR045727">
    <property type="entry name" value="DUF6081"/>
</dbReference>
<dbReference type="Pfam" id="PF19559">
    <property type="entry name" value="DUF6081"/>
    <property type="match status" value="1"/>
</dbReference>
<accession>A0A0W1ARQ8</accession>
<dbReference type="Proteomes" id="UP000054709">
    <property type="component" value="Unassembled WGS sequence"/>
</dbReference>